<dbReference type="GO" id="GO:0007165">
    <property type="term" value="P:signal transduction"/>
    <property type="evidence" value="ECO:0007669"/>
    <property type="project" value="InterPro"/>
</dbReference>
<dbReference type="CDD" id="cd01670">
    <property type="entry name" value="Death"/>
    <property type="match status" value="1"/>
</dbReference>
<protein>
    <recommendedName>
        <fullName evidence="1">Death domain-containing protein</fullName>
    </recommendedName>
</protein>
<dbReference type="SUPFAM" id="SSF47986">
    <property type="entry name" value="DEATH domain"/>
    <property type="match status" value="1"/>
</dbReference>
<proteinExistence type="predicted"/>
<dbReference type="Proteomes" id="UP000266721">
    <property type="component" value="Unassembled WGS sequence"/>
</dbReference>
<organism evidence="2 3">
    <name type="scientific">Mytilus galloprovincialis</name>
    <name type="common">Mediterranean mussel</name>
    <dbReference type="NCBI Taxonomy" id="29158"/>
    <lineage>
        <taxon>Eukaryota</taxon>
        <taxon>Metazoa</taxon>
        <taxon>Spiralia</taxon>
        <taxon>Lophotrochozoa</taxon>
        <taxon>Mollusca</taxon>
        <taxon>Bivalvia</taxon>
        <taxon>Autobranchia</taxon>
        <taxon>Pteriomorphia</taxon>
        <taxon>Mytilida</taxon>
        <taxon>Mytiloidea</taxon>
        <taxon>Mytilidae</taxon>
        <taxon>Mytilinae</taxon>
        <taxon>Mytilus</taxon>
    </lineage>
</organism>
<name>A0A3L5TTR2_MYTGA</name>
<dbReference type="Gene3D" id="1.10.533.10">
    <property type="entry name" value="Death Domain, Fas"/>
    <property type="match status" value="2"/>
</dbReference>
<feature type="domain" description="Death" evidence="1">
    <location>
        <begin position="324"/>
        <end position="378"/>
    </location>
</feature>
<feature type="non-terminal residue" evidence="2">
    <location>
        <position position="1"/>
    </location>
</feature>
<dbReference type="EMBL" id="KV583863">
    <property type="protein sequence ID" value="OPL33282.1"/>
    <property type="molecule type" value="Genomic_DNA"/>
</dbReference>
<evidence type="ECO:0000313" key="2">
    <source>
        <dbReference type="EMBL" id="OPL33282.1"/>
    </source>
</evidence>
<dbReference type="Pfam" id="PF00531">
    <property type="entry name" value="Death"/>
    <property type="match status" value="1"/>
</dbReference>
<dbReference type="InterPro" id="IPR011029">
    <property type="entry name" value="DEATH-like_dom_sf"/>
</dbReference>
<keyword evidence="3" id="KW-1185">Reference proteome</keyword>
<dbReference type="SMR" id="A0A3L5TTR2"/>
<sequence length="391" mass="44857">MTNTGRINKRDLLKLWQQKQVHQHIKRTIPSSLAFKLIGAVSGIWPIKEENGRPLLYHSAAVLYVDSKTEFRIIIEDTRVIVYLTHKPSKFTISPDIAASIQECLTFTLNDVLKFYLTTIGKSHKDKDISNLFQIEVGEVCDRSPCVISISEAKETSRWSCSRNHHLTKYPLFWVFDKTKEECPPDCTGLHSDALTMLPSDKHLVRLASQFDIDSCKQLILQLGLQEIHWKNVNHSYGHDALTLNTMMLYTWMNTKIKGQSTTKSFNNLHAGLKAIDADTHVLCKVFREYTDFSEFPKVGPEDVPNDEVLNNLPQKLGNCALHLGVELGLSINSIEQTKTDHQKMYDQTADILRKWKNLTEEKPTVFKLMVVLERVHLGGFQFVKDMYLRK</sequence>
<dbReference type="AlphaFoldDB" id="A0A3L5TTR2"/>
<reference evidence="2 3" key="1">
    <citation type="journal article" date="2016" name="PLoS ONE">
        <title>A First Insight into the Genome of the Filter-Feeder Mussel Mytilus galloprovincialis.</title>
        <authorList>
            <person name="Murgarella M."/>
            <person name="Puiu D."/>
            <person name="Novoa B."/>
            <person name="Figueras A."/>
            <person name="Posada D."/>
            <person name="Canchaya C."/>
        </authorList>
    </citation>
    <scope>NUCLEOTIDE SEQUENCE [LARGE SCALE GENOMIC DNA]</scope>
    <source>
        <tissue evidence="2">Muscle</tissue>
    </source>
</reference>
<dbReference type="InterPro" id="IPR000488">
    <property type="entry name" value="Death_dom"/>
</dbReference>
<evidence type="ECO:0000259" key="1">
    <source>
        <dbReference type="PROSITE" id="PS50017"/>
    </source>
</evidence>
<gene>
    <name evidence="2" type="ORF">AM593_08036</name>
</gene>
<accession>A0A3L5TTR2</accession>
<evidence type="ECO:0000313" key="3">
    <source>
        <dbReference type="Proteomes" id="UP000266721"/>
    </source>
</evidence>
<dbReference type="PROSITE" id="PS50017">
    <property type="entry name" value="DEATH_DOMAIN"/>
    <property type="match status" value="1"/>
</dbReference>
<comment type="caution">
    <text evidence="2">The sequence shown here is derived from an EMBL/GenBank/DDBJ whole genome shotgun (WGS) entry which is preliminary data.</text>
</comment>